<dbReference type="EMBL" id="JQGA01000629">
    <property type="protein sequence ID" value="KGO74336.1"/>
    <property type="molecule type" value="Genomic_DNA"/>
</dbReference>
<name>A0A0A2L5A1_PENIT</name>
<sequence length="52" mass="6020">MFLNTSPFSHFHNKMLISTRPLVRNLPKSSAQCHNPPIKNHIILILRRCSLP</sequence>
<dbReference type="AlphaFoldDB" id="A0A0A2L5A1"/>
<evidence type="ECO:0000313" key="1">
    <source>
        <dbReference type="EMBL" id="KGO74336.1"/>
    </source>
</evidence>
<dbReference type="Proteomes" id="UP000030104">
    <property type="component" value="Unassembled WGS sequence"/>
</dbReference>
<organism evidence="1 2">
    <name type="scientific">Penicillium italicum</name>
    <name type="common">Blue mold</name>
    <dbReference type="NCBI Taxonomy" id="40296"/>
    <lineage>
        <taxon>Eukaryota</taxon>
        <taxon>Fungi</taxon>
        <taxon>Dikarya</taxon>
        <taxon>Ascomycota</taxon>
        <taxon>Pezizomycotina</taxon>
        <taxon>Eurotiomycetes</taxon>
        <taxon>Eurotiomycetidae</taxon>
        <taxon>Eurotiales</taxon>
        <taxon>Aspergillaceae</taxon>
        <taxon>Penicillium</taxon>
    </lineage>
</organism>
<reference evidence="1 2" key="1">
    <citation type="journal article" date="2015" name="Mol. Plant Microbe Interact.">
        <title>Genome, transcriptome, and functional analyses of Penicillium expansum provide new insights into secondary metabolism and pathogenicity.</title>
        <authorList>
            <person name="Ballester A.R."/>
            <person name="Marcet-Houben M."/>
            <person name="Levin E."/>
            <person name="Sela N."/>
            <person name="Selma-Lazaro C."/>
            <person name="Carmona L."/>
            <person name="Wisniewski M."/>
            <person name="Droby S."/>
            <person name="Gonzalez-Candelas L."/>
            <person name="Gabaldon T."/>
        </authorList>
    </citation>
    <scope>NUCLEOTIDE SEQUENCE [LARGE SCALE GENOMIC DNA]</scope>
    <source>
        <strain evidence="1 2">PHI-1</strain>
    </source>
</reference>
<gene>
    <name evidence="1" type="ORF">PITC_008600</name>
</gene>
<keyword evidence="2" id="KW-1185">Reference proteome</keyword>
<accession>A0A0A2L5A1</accession>
<comment type="caution">
    <text evidence="1">The sequence shown here is derived from an EMBL/GenBank/DDBJ whole genome shotgun (WGS) entry which is preliminary data.</text>
</comment>
<protein>
    <submittedName>
        <fullName evidence="1">Uncharacterized protein</fullName>
    </submittedName>
</protein>
<evidence type="ECO:0000313" key="2">
    <source>
        <dbReference type="Proteomes" id="UP000030104"/>
    </source>
</evidence>
<dbReference type="HOGENOM" id="CLU_3087954_0_0_1"/>
<proteinExistence type="predicted"/>